<dbReference type="PRINTS" id="PR00598">
    <property type="entry name" value="HTHMARR"/>
</dbReference>
<dbReference type="Gene3D" id="1.10.10.10">
    <property type="entry name" value="Winged helix-like DNA-binding domain superfamily/Winged helix DNA-binding domain"/>
    <property type="match status" value="1"/>
</dbReference>
<dbReference type="InterPro" id="IPR036388">
    <property type="entry name" value="WH-like_DNA-bd_sf"/>
</dbReference>
<dbReference type="EMBL" id="ONZG01000015">
    <property type="protein sequence ID" value="SPJ31025.1"/>
    <property type="molecule type" value="Genomic_DNA"/>
</dbReference>
<protein>
    <submittedName>
        <fullName evidence="2">Transcriptional regulator SlyA</fullName>
    </submittedName>
</protein>
<keyword evidence="3" id="KW-1185">Reference proteome</keyword>
<name>A0A2R8CF22_9RHOB</name>
<dbReference type="AlphaFoldDB" id="A0A2R8CF22"/>
<evidence type="ECO:0000259" key="1">
    <source>
        <dbReference type="PROSITE" id="PS50995"/>
    </source>
</evidence>
<organism evidence="2 3">
    <name type="scientific">Falsiruegeria mediterranea M17</name>
    <dbReference type="NCBI Taxonomy" id="1200281"/>
    <lineage>
        <taxon>Bacteria</taxon>
        <taxon>Pseudomonadati</taxon>
        <taxon>Pseudomonadota</taxon>
        <taxon>Alphaproteobacteria</taxon>
        <taxon>Rhodobacterales</taxon>
        <taxon>Roseobacteraceae</taxon>
        <taxon>Falsiruegeria</taxon>
    </lineage>
</organism>
<feature type="domain" description="HTH marR-type" evidence="1">
    <location>
        <begin position="1"/>
        <end position="143"/>
    </location>
</feature>
<dbReference type="InterPro" id="IPR039422">
    <property type="entry name" value="MarR/SlyA-like"/>
</dbReference>
<accession>A0A2R8CF22</accession>
<sequence>MSKPEQDIPTIFALFNEIGIISQLSSRLFETRLPDGFLVSHFAVLNHLTRLGDGRTPLSIAQALQVPKTSMTHTLKGLHKAGLIAFEPNPKDSRSKCVMLTDQGRTFRENAIAALGPDMVQMAQRIDVSKIADALPILIEVRAYLDKAREAE</sequence>
<dbReference type="InterPro" id="IPR000835">
    <property type="entry name" value="HTH_MarR-typ"/>
</dbReference>
<gene>
    <name evidence="2" type="primary">slyA_5</name>
    <name evidence="2" type="ORF">TRM7615_04564</name>
</gene>
<dbReference type="Pfam" id="PF12802">
    <property type="entry name" value="MarR_2"/>
    <property type="match status" value="1"/>
</dbReference>
<dbReference type="GO" id="GO:0003700">
    <property type="term" value="F:DNA-binding transcription factor activity"/>
    <property type="evidence" value="ECO:0007669"/>
    <property type="project" value="InterPro"/>
</dbReference>
<proteinExistence type="predicted"/>
<dbReference type="PANTHER" id="PTHR33164">
    <property type="entry name" value="TRANSCRIPTIONAL REGULATOR, MARR FAMILY"/>
    <property type="match status" value="1"/>
</dbReference>
<evidence type="ECO:0000313" key="3">
    <source>
        <dbReference type="Proteomes" id="UP000244898"/>
    </source>
</evidence>
<dbReference type="InterPro" id="IPR036390">
    <property type="entry name" value="WH_DNA-bd_sf"/>
</dbReference>
<dbReference type="PANTHER" id="PTHR33164:SF43">
    <property type="entry name" value="HTH-TYPE TRANSCRIPTIONAL REPRESSOR YETL"/>
    <property type="match status" value="1"/>
</dbReference>
<dbReference type="SMART" id="SM00347">
    <property type="entry name" value="HTH_MARR"/>
    <property type="match status" value="1"/>
</dbReference>
<dbReference type="RefSeq" id="WP_108792050.1">
    <property type="nucleotide sequence ID" value="NZ_ONZG01000015.1"/>
</dbReference>
<dbReference type="GO" id="GO:0006950">
    <property type="term" value="P:response to stress"/>
    <property type="evidence" value="ECO:0007669"/>
    <property type="project" value="TreeGrafter"/>
</dbReference>
<dbReference type="SUPFAM" id="SSF46785">
    <property type="entry name" value="Winged helix' DNA-binding domain"/>
    <property type="match status" value="1"/>
</dbReference>
<dbReference type="PROSITE" id="PS50995">
    <property type="entry name" value="HTH_MARR_2"/>
    <property type="match status" value="1"/>
</dbReference>
<dbReference type="Proteomes" id="UP000244898">
    <property type="component" value="Unassembled WGS sequence"/>
</dbReference>
<evidence type="ECO:0000313" key="2">
    <source>
        <dbReference type="EMBL" id="SPJ31025.1"/>
    </source>
</evidence>
<reference evidence="3" key="1">
    <citation type="submission" date="2018-03" db="EMBL/GenBank/DDBJ databases">
        <authorList>
            <person name="Rodrigo-Torres L."/>
            <person name="Arahal R. D."/>
            <person name="Lucena T."/>
        </authorList>
    </citation>
    <scope>NUCLEOTIDE SEQUENCE [LARGE SCALE GENOMIC DNA]</scope>
    <source>
        <strain evidence="3">CECT 7615</strain>
    </source>
</reference>
<dbReference type="OrthoDB" id="6400670at2"/>